<dbReference type="EMBL" id="LT629710">
    <property type="protein sequence ID" value="SDO43119.1"/>
    <property type="molecule type" value="Genomic_DNA"/>
</dbReference>
<reference evidence="3 4" key="1">
    <citation type="submission" date="2016-10" db="EMBL/GenBank/DDBJ databases">
        <authorList>
            <person name="de Groot N.N."/>
        </authorList>
    </citation>
    <scope>NUCLEOTIDE SEQUENCE [LARGE SCALE GENOMIC DNA]</scope>
    <source>
        <strain evidence="4">P4-7,KCTC 19426,CECT 7604</strain>
    </source>
</reference>
<feature type="domain" description="eCIS core" evidence="2">
    <location>
        <begin position="75"/>
        <end position="151"/>
    </location>
</feature>
<dbReference type="RefSeq" id="WP_090474779.1">
    <property type="nucleotide sequence ID" value="NZ_LT629710.1"/>
</dbReference>
<accession>A0A1H0JI67</accession>
<feature type="region of interest" description="Disordered" evidence="1">
    <location>
        <begin position="250"/>
        <end position="269"/>
    </location>
</feature>
<dbReference type="Proteomes" id="UP000198741">
    <property type="component" value="Chromosome I"/>
</dbReference>
<proteinExistence type="predicted"/>
<dbReference type="AlphaFoldDB" id="A0A1H0JI67"/>
<organism evidence="3 4">
    <name type="scientific">Nakamurella panacisegetis</name>
    <dbReference type="NCBI Taxonomy" id="1090615"/>
    <lineage>
        <taxon>Bacteria</taxon>
        <taxon>Bacillati</taxon>
        <taxon>Actinomycetota</taxon>
        <taxon>Actinomycetes</taxon>
        <taxon>Nakamurellales</taxon>
        <taxon>Nakamurellaceae</taxon>
        <taxon>Nakamurella</taxon>
    </lineage>
</organism>
<dbReference type="STRING" id="1090615.SAMN04515671_0914"/>
<dbReference type="Pfam" id="PF13699">
    <property type="entry name" value="eCIS_core"/>
    <property type="match status" value="1"/>
</dbReference>
<dbReference type="InterPro" id="IPR025295">
    <property type="entry name" value="eCIS_core_dom"/>
</dbReference>
<evidence type="ECO:0000256" key="1">
    <source>
        <dbReference type="SAM" id="MobiDB-lite"/>
    </source>
</evidence>
<name>A0A1H0JI67_9ACTN</name>
<evidence type="ECO:0000313" key="4">
    <source>
        <dbReference type="Proteomes" id="UP000198741"/>
    </source>
</evidence>
<evidence type="ECO:0000313" key="3">
    <source>
        <dbReference type="EMBL" id="SDO43119.1"/>
    </source>
</evidence>
<protein>
    <recommendedName>
        <fullName evidence="2">eCIS core domain-containing protein</fullName>
    </recommendedName>
</protein>
<feature type="region of interest" description="Disordered" evidence="1">
    <location>
        <begin position="1"/>
        <end position="54"/>
    </location>
</feature>
<evidence type="ECO:0000259" key="2">
    <source>
        <dbReference type="Pfam" id="PF13699"/>
    </source>
</evidence>
<dbReference type="OrthoDB" id="9153660at2"/>
<sequence>MPTERARRAHVRPGAVDESVDLESEGDARVGAGPIGGRLEAGPPLRRSADPLGGSQVDAGISAALRRRAGSGAQLPAELSGSLGEHYGQDFSSVRVHADPEAGKIAGALQSHAFTHGNDLYFAPGKFKPGAPDGQRLIAHELGHVVAQRTGADSGGGAGLTVGNAHDPAEAAADRAADGAMSALRRKASDPAGHQHGNCDCAPVEGSLRRSFAPLDRSPLRRSVTSPGARLDQAIRREVGTDVEQVGNTFEGGTGKYAGTKKENEKGVSTTTHKAVAGAWGEASAEKDEFNGKTHRKGKAEASGVAGAEAYIALIKTATEEELSVAYEACARAGVFGKAEASGVITRGPLQAGGEVSIEGGVGVSAGSTGKAKIDRSGKIPKLEAALTAFAKAGAEFDFAAMGFVGVGPAQLIAKIEASGFAGAKAEASGSVKAGPTGVKLEGEASAMAGAQVEGTAAITVKLSNQEVTAALAGEAFAGVKASVGGKIAIGLSGIEVSGKAEAFAGVSAEATGSVEWTHKGRTIFAASGTVTVDAGAGGKVEGTFTFKNGKLKISFGAKAVLGVGFGADVAAELDFIALGQAIYSEVNDAINRSTVTIGDSAGKIDRQPVVDRLVAAGLIKRGYEAYISDFRGYASKKLSEGQNGIKKERVQEILDFRRGQIGMDLVYGETDQGITKAAVEAFGPLLKSITISGGTITSFLPAPFTAIEGIRKTNTKDTTLAAFRTALSTQVGKVQAGGKHLPDTDMITKVIGKHYSKVSAARTPEEADTEMATVVEEVYAGIISGFTITGGVPGSFKFDAKTVQEKDSAVVTTKADNAQKALLAQITQGCAVYAAKKAGQGDNGIKSERVAKIIADPVSKLRTAAPDDPARLALDGKIAQAVKDGLGSAIRELEVSGGTITVFSAADAQAIKAGDKNDKAAAARQLVYAEASKKFAEYAAKKAVKGTNGVKPEEIQAIVTAAFKKVGDDPTARAEADATLTEKARLAFGDTVNHLKVTDGQAVVVVSQTKTAAVKEKTKSEAARVGSAFGEEDGNKRRYNVRHALYDNLSTYFTRIRANPRGVPTLGEVQTIVSKGTAGFRSELAFDDAKAELMKAISDASEGYFTVRRVDDAGTLSGASADMTALMALRGKDGDDAKDEVVLAALRSPLASYAKASYKKRPTLSTLQAVVDKAKRAWAAGADTATPVDELIAKAIAEAFAERIKECRVEGGMVTVLRMAS</sequence>
<gene>
    <name evidence="3" type="ORF">SAMN04515671_0914</name>
</gene>
<keyword evidence="4" id="KW-1185">Reference proteome</keyword>